<reference evidence="8" key="1">
    <citation type="submission" date="2024-06" db="EMBL/GenBank/DDBJ databases">
        <title>Genome assembly of the Polyergus mexicanus.</title>
        <authorList>
            <person name="Cash E."/>
            <person name="Tustsui N.D."/>
            <person name="Ward P."/>
            <person name="Nguyen O."/>
            <person name="Sahasrabudhe R."/>
            <person name="Fairbairn C.W."/>
            <person name="Seligmann W.E."/>
            <person name="Sacco S."/>
            <person name="Beraut E."/>
            <person name="Miller C."/>
            <person name="Toffelmier E."/>
            <person name="Shaffer H.B."/>
        </authorList>
    </citation>
    <scope>NUCLEOTIDE SEQUENCE</scope>
    <source>
        <strain evidence="8">NDT 795.1</strain>
    </source>
</reference>
<organism evidence="8">
    <name type="scientific">Wolbachia endosymbiont of Polyergus mexicanus</name>
    <dbReference type="NCBI Taxonomy" id="3171167"/>
    <lineage>
        <taxon>Bacteria</taxon>
        <taxon>Pseudomonadati</taxon>
        <taxon>Pseudomonadota</taxon>
        <taxon>Alphaproteobacteria</taxon>
        <taxon>Rickettsiales</taxon>
        <taxon>Anaplasmataceae</taxon>
        <taxon>Wolbachieae</taxon>
        <taxon>Wolbachia</taxon>
    </lineage>
</organism>
<proteinExistence type="predicted"/>
<feature type="domain" description="RDD" evidence="7">
    <location>
        <begin position="7"/>
        <end position="157"/>
    </location>
</feature>
<evidence type="ECO:0000256" key="4">
    <source>
        <dbReference type="ARBA" id="ARBA00022989"/>
    </source>
</evidence>
<dbReference type="AlphaFoldDB" id="A0AAU7YJQ4"/>
<keyword evidence="5 6" id="KW-0472">Membrane</keyword>
<evidence type="ECO:0000313" key="8">
    <source>
        <dbReference type="EMBL" id="XCA33613.1"/>
    </source>
</evidence>
<sequence length="166" mass="18923">MDTKVSYAGMFRRAFACGTDFVLWVTMASAIVFFLNHSSSYNDADDTYKTVIHMIVFIVILPIYTIFNILMTTRLGGTPGKLLCGIYIKDANTFTNVTLKQATIRYFFKDGIWTICNFLYDPLPGYVSGCLFIVQVSVLMFAIFDQRKQTFYDKIAKTVVIDYKPS</sequence>
<feature type="transmembrane region" description="Helical" evidence="6">
    <location>
        <begin position="51"/>
        <end position="71"/>
    </location>
</feature>
<evidence type="ECO:0000256" key="2">
    <source>
        <dbReference type="ARBA" id="ARBA00022475"/>
    </source>
</evidence>
<dbReference type="PANTHER" id="PTHR36115">
    <property type="entry name" value="PROLINE-RICH ANTIGEN HOMOLOG-RELATED"/>
    <property type="match status" value="1"/>
</dbReference>
<dbReference type="GO" id="GO:0005886">
    <property type="term" value="C:plasma membrane"/>
    <property type="evidence" value="ECO:0007669"/>
    <property type="project" value="UniProtKB-SubCell"/>
</dbReference>
<evidence type="ECO:0000256" key="3">
    <source>
        <dbReference type="ARBA" id="ARBA00022692"/>
    </source>
</evidence>
<evidence type="ECO:0000256" key="1">
    <source>
        <dbReference type="ARBA" id="ARBA00004651"/>
    </source>
</evidence>
<keyword evidence="3 6" id="KW-0812">Transmembrane</keyword>
<keyword evidence="4 6" id="KW-1133">Transmembrane helix</keyword>
<protein>
    <submittedName>
        <fullName evidence="8">RDD family protein</fullName>
    </submittedName>
</protein>
<name>A0AAU7YJQ4_9RICK</name>
<feature type="transmembrane region" description="Helical" evidence="6">
    <location>
        <begin position="126"/>
        <end position="144"/>
    </location>
</feature>
<dbReference type="Pfam" id="PF06271">
    <property type="entry name" value="RDD"/>
    <property type="match status" value="1"/>
</dbReference>
<gene>
    <name evidence="8" type="ORF">ABS808_02100</name>
</gene>
<comment type="subcellular location">
    <subcellularLocation>
        <location evidence="1">Cell membrane</location>
        <topology evidence="1">Multi-pass membrane protein</topology>
    </subcellularLocation>
</comment>
<feature type="transmembrane region" description="Helical" evidence="6">
    <location>
        <begin position="21"/>
        <end position="39"/>
    </location>
</feature>
<evidence type="ECO:0000256" key="5">
    <source>
        <dbReference type="ARBA" id="ARBA00023136"/>
    </source>
</evidence>
<evidence type="ECO:0000256" key="6">
    <source>
        <dbReference type="SAM" id="Phobius"/>
    </source>
</evidence>
<dbReference type="InterPro" id="IPR051791">
    <property type="entry name" value="Pra-immunoreactive"/>
</dbReference>
<evidence type="ECO:0000259" key="7">
    <source>
        <dbReference type="Pfam" id="PF06271"/>
    </source>
</evidence>
<dbReference type="InterPro" id="IPR010432">
    <property type="entry name" value="RDD"/>
</dbReference>
<keyword evidence="2" id="KW-1003">Cell membrane</keyword>
<accession>A0AAU7YJQ4</accession>
<dbReference type="EMBL" id="CP158586">
    <property type="protein sequence ID" value="XCA33613.1"/>
    <property type="molecule type" value="Genomic_DNA"/>
</dbReference>